<dbReference type="RefSeq" id="WP_091413158.1">
    <property type="nucleotide sequence ID" value="NZ_LT629749.1"/>
</dbReference>
<feature type="compositionally biased region" description="Basic residues" evidence="1">
    <location>
        <begin position="46"/>
        <end position="55"/>
    </location>
</feature>
<dbReference type="InterPro" id="IPR011009">
    <property type="entry name" value="Kinase-like_dom_sf"/>
</dbReference>
<sequence length="327" mass="35186">MTSPDQLSPRRLSPPRPAPLPFGLTWADLEDALPGASAGGHAVVSHARRGRHRGGHPSVIMTLSCGAPSGPPRQRTLFFKLNRDGSREAHHHRFLAERGVPVPHLAVCVERAHEEVLGLEFLPSVGLGPADVDDVLRLVAALNALTDVPDAVGQPPPGRPQAEFEHLLAQTLEQLGPARADRGPASWFTTYRRAAALHRDLPTALTHGELAAQQVGRTAGGRLVMFDLATAGRRPRFADIANLLATAARLSGQDERSVLGDYLRHLSPTGAAATVDDQTWAELRLTRYVQAVEALPWRLGLGRPAELRRHLDAVEADHRAVLAGLAS</sequence>
<protein>
    <recommendedName>
        <fullName evidence="4">Phosphotransferase enzyme family protein</fullName>
    </recommendedName>
</protein>
<name>A0A1H1VGG5_9ACTN</name>
<accession>A0A1H1VGG5</accession>
<reference evidence="2 3" key="1">
    <citation type="submission" date="2016-10" db="EMBL/GenBank/DDBJ databases">
        <authorList>
            <person name="de Groot N.N."/>
        </authorList>
    </citation>
    <scope>NUCLEOTIDE SEQUENCE [LARGE SCALE GENOMIC DNA]</scope>
    <source>
        <strain evidence="2 3">DSM 21741</strain>
    </source>
</reference>
<organism evidence="2 3">
    <name type="scientific">Friedmanniella luteola</name>
    <dbReference type="NCBI Taxonomy" id="546871"/>
    <lineage>
        <taxon>Bacteria</taxon>
        <taxon>Bacillati</taxon>
        <taxon>Actinomycetota</taxon>
        <taxon>Actinomycetes</taxon>
        <taxon>Propionibacteriales</taxon>
        <taxon>Nocardioidaceae</taxon>
        <taxon>Friedmanniella</taxon>
    </lineage>
</organism>
<dbReference type="SUPFAM" id="SSF56112">
    <property type="entry name" value="Protein kinase-like (PK-like)"/>
    <property type="match status" value="1"/>
</dbReference>
<keyword evidence="3" id="KW-1185">Reference proteome</keyword>
<dbReference type="AlphaFoldDB" id="A0A1H1VGG5"/>
<proteinExistence type="predicted"/>
<evidence type="ECO:0008006" key="4">
    <source>
        <dbReference type="Google" id="ProtNLM"/>
    </source>
</evidence>
<evidence type="ECO:0000313" key="2">
    <source>
        <dbReference type="EMBL" id="SDS83446.1"/>
    </source>
</evidence>
<evidence type="ECO:0000256" key="1">
    <source>
        <dbReference type="SAM" id="MobiDB-lite"/>
    </source>
</evidence>
<evidence type="ECO:0000313" key="3">
    <source>
        <dbReference type="Proteomes" id="UP000199092"/>
    </source>
</evidence>
<dbReference type="EMBL" id="LT629749">
    <property type="protein sequence ID" value="SDS83446.1"/>
    <property type="molecule type" value="Genomic_DNA"/>
</dbReference>
<dbReference type="Proteomes" id="UP000199092">
    <property type="component" value="Chromosome I"/>
</dbReference>
<dbReference type="OrthoDB" id="3824831at2"/>
<gene>
    <name evidence="2" type="ORF">SAMN04488543_2472</name>
</gene>
<feature type="region of interest" description="Disordered" evidence="1">
    <location>
        <begin position="37"/>
        <end position="56"/>
    </location>
</feature>